<name>A0A9P6IHE7_9FUNG</name>
<comment type="caution">
    <text evidence="1">The sequence shown here is derived from an EMBL/GenBank/DDBJ whole genome shotgun (WGS) entry which is preliminary data.</text>
</comment>
<feature type="non-terminal residue" evidence="1">
    <location>
        <position position="123"/>
    </location>
</feature>
<evidence type="ECO:0000313" key="1">
    <source>
        <dbReference type="EMBL" id="KAF9920906.1"/>
    </source>
</evidence>
<accession>A0A9P6IHE7</accession>
<evidence type="ECO:0000313" key="2">
    <source>
        <dbReference type="Proteomes" id="UP000749646"/>
    </source>
</evidence>
<organism evidence="1 2">
    <name type="scientific">Modicella reniformis</name>
    <dbReference type="NCBI Taxonomy" id="1440133"/>
    <lineage>
        <taxon>Eukaryota</taxon>
        <taxon>Fungi</taxon>
        <taxon>Fungi incertae sedis</taxon>
        <taxon>Mucoromycota</taxon>
        <taxon>Mortierellomycotina</taxon>
        <taxon>Mortierellomycetes</taxon>
        <taxon>Mortierellales</taxon>
        <taxon>Mortierellaceae</taxon>
        <taxon>Modicella</taxon>
    </lineage>
</organism>
<sequence>MACIQIDDELVPDFSDPDQWENIKVLTGGTFEACQNNRMTALSCTTQFVTTSAVMHSGRHSGTIEAYHLDLSMDQIVPSRSLDNSGLCPKNPFIGPNRHDDRYFIERDLVIRIGKVAYSPRGN</sequence>
<proteinExistence type="predicted"/>
<gene>
    <name evidence="1" type="ORF">BGZ65_010834</name>
</gene>
<reference evidence="1" key="1">
    <citation type="journal article" date="2020" name="Fungal Divers.">
        <title>Resolving the Mortierellaceae phylogeny through synthesis of multi-gene phylogenetics and phylogenomics.</title>
        <authorList>
            <person name="Vandepol N."/>
            <person name="Liber J."/>
            <person name="Desiro A."/>
            <person name="Na H."/>
            <person name="Kennedy M."/>
            <person name="Barry K."/>
            <person name="Grigoriev I.V."/>
            <person name="Miller A.N."/>
            <person name="O'Donnell K."/>
            <person name="Stajich J.E."/>
            <person name="Bonito G."/>
        </authorList>
    </citation>
    <scope>NUCLEOTIDE SEQUENCE</scope>
    <source>
        <strain evidence="1">MES-2147</strain>
    </source>
</reference>
<dbReference type="OrthoDB" id="2415218at2759"/>
<dbReference type="Proteomes" id="UP000749646">
    <property type="component" value="Unassembled WGS sequence"/>
</dbReference>
<dbReference type="AlphaFoldDB" id="A0A9P6IHE7"/>
<keyword evidence="2" id="KW-1185">Reference proteome</keyword>
<dbReference type="EMBL" id="JAAAHW010011147">
    <property type="protein sequence ID" value="KAF9920906.1"/>
    <property type="molecule type" value="Genomic_DNA"/>
</dbReference>
<protein>
    <submittedName>
        <fullName evidence="1">Uncharacterized protein</fullName>
    </submittedName>
</protein>